<feature type="domain" description="DSBA-like thioredoxin" evidence="1">
    <location>
        <begin position="13"/>
        <end position="215"/>
    </location>
</feature>
<organism evidence="2 3">
    <name type="scientific">Saccharibacillus kuerlensis</name>
    <dbReference type="NCBI Taxonomy" id="459527"/>
    <lineage>
        <taxon>Bacteria</taxon>
        <taxon>Bacillati</taxon>
        <taxon>Bacillota</taxon>
        <taxon>Bacilli</taxon>
        <taxon>Bacillales</taxon>
        <taxon>Paenibacillaceae</taxon>
        <taxon>Saccharibacillus</taxon>
    </lineage>
</organism>
<accession>A0ABQ2KVV3</accession>
<dbReference type="EMBL" id="BMLN01000002">
    <property type="protein sequence ID" value="GGN93987.1"/>
    <property type="molecule type" value="Genomic_DNA"/>
</dbReference>
<evidence type="ECO:0000259" key="1">
    <source>
        <dbReference type="Pfam" id="PF01323"/>
    </source>
</evidence>
<dbReference type="Proteomes" id="UP000606653">
    <property type="component" value="Unassembled WGS sequence"/>
</dbReference>
<dbReference type="InterPro" id="IPR001853">
    <property type="entry name" value="DSBA-like_thioredoxin_dom"/>
</dbReference>
<evidence type="ECO:0000313" key="2">
    <source>
        <dbReference type="EMBL" id="GGN93987.1"/>
    </source>
</evidence>
<sequence>MTDPAKGAFFMKIEVWSDFVCPFCYIGKRRLEQALERFPHKAQVEVVYKSFELDPNFSREANDNDIHDLLAGKYGMSREQAIASNRSVGEAANSVGLNFDFDRMRYTNTFDAHRLAHFAAEKGLSHALTERLLKAYFTEGAFLNDHEAVAKLAEEAGLDKNEALNVLQSDVYSENVRADENEAMQLGVRGVPFFVLDEKFAISGAQPDSVFDQALERAWSERSPLTVLGEDLTSGDADGCFDGSCAVPQAKPE</sequence>
<dbReference type="PANTHER" id="PTHR13887">
    <property type="entry name" value="GLUTATHIONE S-TRANSFERASE KAPPA"/>
    <property type="match status" value="1"/>
</dbReference>
<keyword evidence="3" id="KW-1185">Reference proteome</keyword>
<dbReference type="InterPro" id="IPR036249">
    <property type="entry name" value="Thioredoxin-like_sf"/>
</dbReference>
<gene>
    <name evidence="2" type="primary">frnE</name>
    <name evidence="2" type="ORF">GCM10010969_08270</name>
</gene>
<dbReference type="Pfam" id="PF01323">
    <property type="entry name" value="DSBA"/>
    <property type="match status" value="1"/>
</dbReference>
<comment type="caution">
    <text evidence="2">The sequence shown here is derived from an EMBL/GenBank/DDBJ whole genome shotgun (WGS) entry which is preliminary data.</text>
</comment>
<dbReference type="SUPFAM" id="SSF52833">
    <property type="entry name" value="Thioredoxin-like"/>
    <property type="match status" value="1"/>
</dbReference>
<evidence type="ECO:0000313" key="3">
    <source>
        <dbReference type="Proteomes" id="UP000606653"/>
    </source>
</evidence>
<dbReference type="CDD" id="cd03024">
    <property type="entry name" value="DsbA_FrnE"/>
    <property type="match status" value="1"/>
</dbReference>
<proteinExistence type="predicted"/>
<protein>
    <submittedName>
        <fullName evidence="2">DSBA oxidoreductase</fullName>
    </submittedName>
</protein>
<dbReference type="Gene3D" id="3.40.30.10">
    <property type="entry name" value="Glutaredoxin"/>
    <property type="match status" value="1"/>
</dbReference>
<reference evidence="3" key="1">
    <citation type="journal article" date="2019" name="Int. J. Syst. Evol. Microbiol.">
        <title>The Global Catalogue of Microorganisms (GCM) 10K type strain sequencing project: providing services to taxonomists for standard genome sequencing and annotation.</title>
        <authorList>
            <consortium name="The Broad Institute Genomics Platform"/>
            <consortium name="The Broad Institute Genome Sequencing Center for Infectious Disease"/>
            <person name="Wu L."/>
            <person name="Ma J."/>
        </authorList>
    </citation>
    <scope>NUCLEOTIDE SEQUENCE [LARGE SCALE GENOMIC DNA]</scope>
    <source>
        <strain evidence="3">CGMCC 1.6964</strain>
    </source>
</reference>
<dbReference type="PANTHER" id="PTHR13887:SF41">
    <property type="entry name" value="THIOREDOXIN SUPERFAMILY PROTEIN"/>
    <property type="match status" value="1"/>
</dbReference>
<name>A0ABQ2KVV3_9BACL</name>